<name>A0A4Q1CB69_9BACT</name>
<feature type="domain" description="DNA mimic protein DMP19 C-terminal" evidence="1">
    <location>
        <begin position="22"/>
        <end position="132"/>
    </location>
</feature>
<proteinExistence type="predicted"/>
<dbReference type="OrthoDB" id="2216871at2"/>
<gene>
    <name evidence="2" type="ORF">ESB00_09790</name>
</gene>
<evidence type="ECO:0000313" key="2">
    <source>
        <dbReference type="EMBL" id="RXK56142.1"/>
    </source>
</evidence>
<dbReference type="Pfam" id="PF14300">
    <property type="entry name" value="DMP19"/>
    <property type="match status" value="1"/>
</dbReference>
<organism evidence="2 3">
    <name type="scientific">Oleiharenicola lentus</name>
    <dbReference type="NCBI Taxonomy" id="2508720"/>
    <lineage>
        <taxon>Bacteria</taxon>
        <taxon>Pseudomonadati</taxon>
        <taxon>Verrucomicrobiota</taxon>
        <taxon>Opitutia</taxon>
        <taxon>Opitutales</taxon>
        <taxon>Opitutaceae</taxon>
        <taxon>Oleiharenicola</taxon>
    </lineage>
</organism>
<evidence type="ECO:0000313" key="3">
    <source>
        <dbReference type="Proteomes" id="UP000290218"/>
    </source>
</evidence>
<sequence length="138" mass="14855">MAIADLAYQQALDRWAAAGLAGLSELELDLATLWHVEADVTNGGFLHYYSRPGADLAFHAPEALARMGAAEKSAILTAANAVFGPSGPPRDREKRRAALQALAAGARSRFDELENRYYQDPVDVDELVEQAVNRGSTA</sequence>
<dbReference type="InterPro" id="IPR025402">
    <property type="entry name" value="DMP19_C"/>
</dbReference>
<evidence type="ECO:0000259" key="1">
    <source>
        <dbReference type="Pfam" id="PF14300"/>
    </source>
</evidence>
<comment type="caution">
    <text evidence="2">The sequence shown here is derived from an EMBL/GenBank/DDBJ whole genome shotgun (WGS) entry which is preliminary data.</text>
</comment>
<reference evidence="2 3" key="1">
    <citation type="submission" date="2019-01" db="EMBL/GenBank/DDBJ databases">
        <title>Lacunisphaera sp. strain TWA-58.</title>
        <authorList>
            <person name="Chen W.-M."/>
        </authorList>
    </citation>
    <scope>NUCLEOTIDE SEQUENCE [LARGE SCALE GENOMIC DNA]</scope>
    <source>
        <strain evidence="2 3">TWA-58</strain>
    </source>
</reference>
<protein>
    <submittedName>
        <fullName evidence="2">DUF4375 domain-containing protein</fullName>
    </submittedName>
</protein>
<dbReference type="Proteomes" id="UP000290218">
    <property type="component" value="Unassembled WGS sequence"/>
</dbReference>
<keyword evidence="3" id="KW-1185">Reference proteome</keyword>
<accession>A0A4Q1CB69</accession>
<dbReference type="RefSeq" id="WP_129047508.1">
    <property type="nucleotide sequence ID" value="NZ_SDHX01000001.1"/>
</dbReference>
<dbReference type="Gene3D" id="1.20.1420.60">
    <property type="match status" value="1"/>
</dbReference>
<dbReference type="EMBL" id="SDHX01000001">
    <property type="protein sequence ID" value="RXK56142.1"/>
    <property type="molecule type" value="Genomic_DNA"/>
</dbReference>
<dbReference type="AlphaFoldDB" id="A0A4Q1CB69"/>